<dbReference type="GO" id="GO:0005975">
    <property type="term" value="P:carbohydrate metabolic process"/>
    <property type="evidence" value="ECO:0007669"/>
    <property type="project" value="InterPro"/>
</dbReference>
<proteinExistence type="predicted"/>
<dbReference type="InterPro" id="IPR012341">
    <property type="entry name" value="6hp_glycosidase-like_sf"/>
</dbReference>
<name>A0AAW4WSA5_9FIRM</name>
<gene>
    <name evidence="2" type="ORF">LJ207_01335</name>
</gene>
<accession>A0AAW4WSA5</accession>
<comment type="caution">
    <text evidence="2">The sequence shown here is derived from an EMBL/GenBank/DDBJ whole genome shotgun (WGS) entry which is preliminary data.</text>
</comment>
<dbReference type="InterPro" id="IPR024705">
    <property type="entry name" value="Ssp411"/>
</dbReference>
<protein>
    <submittedName>
        <fullName evidence="2">Thioredoxin domain-containing protein</fullName>
    </submittedName>
</protein>
<dbReference type="CDD" id="cd02955">
    <property type="entry name" value="SSP411"/>
    <property type="match status" value="1"/>
</dbReference>
<dbReference type="SUPFAM" id="SSF48208">
    <property type="entry name" value="Six-hairpin glycosidases"/>
    <property type="match status" value="1"/>
</dbReference>
<dbReference type="InterPro" id="IPR004879">
    <property type="entry name" value="Ssp411-like_TRX"/>
</dbReference>
<dbReference type="InterPro" id="IPR008928">
    <property type="entry name" value="6-hairpin_glycosidase_sf"/>
</dbReference>
<sequence length="647" mass="75757">MNSYNNLKDENSPYLKQHADNPVNWYPWGDEAFKKAKEKDLPIFLSIGYSTCHWCHVMAEESFEDEEVAKMLNQYFISIKVDREERPDIDALYMDLCQAMTGSGGWPLSIFMTADKKPFYAATYIPKENKYGRKGLLSILPEIHNLWTEEREKLLQASENIVSHLAKININQKADIKSDILEKTAQEIANNYDNQYGGFGSSPKFPMYQYLLFLLHYWKKTDEQKYLSILEKTLQKMRAGGIYDHLGWGFHRYSTDREWEMPHFEKMLYDQALMIYIYTSVYQATSKDIYADVVKEIISYLENEMLAEEGAFFAAEDADSEGEEGKYYLWQKEELKSILSNKEFQKIAEVFNIKTSKNINLNLKNIQDYNNLENIKDKLLQYREKRIRPGKDEKILTDWNGLLIAALAKAAFVLKDNKYLKLAEDAEKFIHNHLKTTKGRLAHSYYQGKKSEVDNLNDYSFLLWALIELYQATLKDEYLIKAEKTAKIMKEYFWDQNQGAFHFSSKDNKDLFLKQIKARDNSLPSANSTAAFNFLKLAHLKDDLSYQEDSEKIIAAFSDKINKAPSNYIFLVLSNYYLNNPFVELKIHGDKKYPLAQELIENIRARYLPDYLLKQQKDDQNNKLSVCRDFICQMPTDNLNEILKEIK</sequence>
<reference evidence="2 3" key="1">
    <citation type="submission" date="2021-10" db="EMBL/GenBank/DDBJ databases">
        <authorList>
            <person name="Grouzdev D.S."/>
            <person name="Pantiukh K.S."/>
            <person name="Krutkina M.S."/>
        </authorList>
    </citation>
    <scope>NUCLEOTIDE SEQUENCE [LARGE SCALE GENOMIC DNA]</scope>
    <source>
        <strain evidence="2 3">Z-7514</strain>
    </source>
</reference>
<organism evidence="2 3">
    <name type="scientific">Halanaerobium polyolivorans</name>
    <dbReference type="NCBI Taxonomy" id="2886943"/>
    <lineage>
        <taxon>Bacteria</taxon>
        <taxon>Bacillati</taxon>
        <taxon>Bacillota</taxon>
        <taxon>Clostridia</taxon>
        <taxon>Halanaerobiales</taxon>
        <taxon>Halanaerobiaceae</taxon>
        <taxon>Halanaerobium</taxon>
    </lineage>
</organism>
<dbReference type="PIRSF" id="PIRSF006402">
    <property type="entry name" value="UCP006402_thioredoxin"/>
    <property type="match status" value="1"/>
</dbReference>
<dbReference type="Proteomes" id="UP001199296">
    <property type="component" value="Unassembled WGS sequence"/>
</dbReference>
<dbReference type="SUPFAM" id="SSF52833">
    <property type="entry name" value="Thioredoxin-like"/>
    <property type="match status" value="1"/>
</dbReference>
<dbReference type="PANTHER" id="PTHR42899:SF1">
    <property type="entry name" value="SPERMATOGENESIS-ASSOCIATED PROTEIN 20"/>
    <property type="match status" value="1"/>
</dbReference>
<evidence type="ECO:0000259" key="1">
    <source>
        <dbReference type="Pfam" id="PF03190"/>
    </source>
</evidence>
<evidence type="ECO:0000313" key="2">
    <source>
        <dbReference type="EMBL" id="MCC3143965.1"/>
    </source>
</evidence>
<dbReference type="RefSeq" id="WP_229343344.1">
    <property type="nucleotide sequence ID" value="NZ_JAJFAT010000001.1"/>
</dbReference>
<feature type="domain" description="Spermatogenesis-associated protein 20-like TRX" evidence="1">
    <location>
        <begin position="5"/>
        <end position="165"/>
    </location>
</feature>
<evidence type="ECO:0000313" key="3">
    <source>
        <dbReference type="Proteomes" id="UP001199296"/>
    </source>
</evidence>
<dbReference type="Gene3D" id="1.50.10.10">
    <property type="match status" value="1"/>
</dbReference>
<dbReference type="Pfam" id="PF03190">
    <property type="entry name" value="Thioredox_DsbH"/>
    <property type="match status" value="1"/>
</dbReference>
<dbReference type="InterPro" id="IPR036249">
    <property type="entry name" value="Thioredoxin-like_sf"/>
</dbReference>
<keyword evidence="3" id="KW-1185">Reference proteome</keyword>
<dbReference type="PANTHER" id="PTHR42899">
    <property type="entry name" value="SPERMATOGENESIS-ASSOCIATED PROTEIN 20"/>
    <property type="match status" value="1"/>
</dbReference>
<dbReference type="EMBL" id="JAJFAT010000001">
    <property type="protein sequence ID" value="MCC3143965.1"/>
    <property type="molecule type" value="Genomic_DNA"/>
</dbReference>
<dbReference type="Gene3D" id="3.40.30.10">
    <property type="entry name" value="Glutaredoxin"/>
    <property type="match status" value="1"/>
</dbReference>
<dbReference type="AlphaFoldDB" id="A0AAW4WSA5"/>